<protein>
    <recommendedName>
        <fullName evidence="1">Thiopeptide-type bacteriocin biosynthesis domain-containing protein</fullName>
    </recommendedName>
</protein>
<comment type="caution">
    <text evidence="2">The sequence shown here is derived from an EMBL/GenBank/DDBJ whole genome shotgun (WGS) entry which is preliminary data.</text>
</comment>
<accession>A0A9X0PH58</accession>
<dbReference type="Proteomes" id="UP000524893">
    <property type="component" value="Unassembled WGS sequence"/>
</dbReference>
<dbReference type="EMBL" id="JABTCN010000117">
    <property type="protein sequence ID" value="MBA8777721.1"/>
    <property type="molecule type" value="Genomic_DNA"/>
</dbReference>
<evidence type="ECO:0000259" key="1">
    <source>
        <dbReference type="Pfam" id="PF14028"/>
    </source>
</evidence>
<feature type="non-terminal residue" evidence="2">
    <location>
        <position position="164"/>
    </location>
</feature>
<sequence length="164" mass="19732">NKEYLRIRFYKEDALSIESYFNQSELVDYYILEPYFRENLRYKDIGIENFEQISLKDTNRILSFYNKSATDFFSLKEINTEILLCNTLTLIEEFKLSNEQVLKAFKRYKVGNCDRERLKYITGVIRDRRIDFDEKIIQSNYDISNIEEVLSIIHMSNNRIMGVD</sequence>
<gene>
    <name evidence="2" type="ORF">HR081_12715</name>
</gene>
<feature type="domain" description="Thiopeptide-type bacteriocin biosynthesis" evidence="1">
    <location>
        <begin position="5"/>
        <end position="163"/>
    </location>
</feature>
<evidence type="ECO:0000313" key="2">
    <source>
        <dbReference type="EMBL" id="MBA8777721.1"/>
    </source>
</evidence>
<proteinExistence type="predicted"/>
<dbReference type="AlphaFoldDB" id="A0A9X0PH58"/>
<organism evidence="2 3">
    <name type="scientific">Staphylococcus coagulans</name>
    <dbReference type="NCBI Taxonomy" id="74706"/>
    <lineage>
        <taxon>Bacteria</taxon>
        <taxon>Bacillati</taxon>
        <taxon>Bacillota</taxon>
        <taxon>Bacilli</taxon>
        <taxon>Bacillales</taxon>
        <taxon>Staphylococcaceae</taxon>
        <taxon>Staphylococcus</taxon>
    </lineage>
</organism>
<name>A0A9X0PH58_9STAP</name>
<dbReference type="RefSeq" id="WP_182281481.1">
    <property type="nucleotide sequence ID" value="NZ_JABTCN010000117.1"/>
</dbReference>
<evidence type="ECO:0000313" key="3">
    <source>
        <dbReference type="Proteomes" id="UP000524893"/>
    </source>
</evidence>
<feature type="non-terminal residue" evidence="2">
    <location>
        <position position="1"/>
    </location>
</feature>
<dbReference type="Pfam" id="PF14028">
    <property type="entry name" value="Lant_dehydr_C"/>
    <property type="match status" value="1"/>
</dbReference>
<reference evidence="2 3" key="1">
    <citation type="journal article" date="2020" name="Access Microbiol">
        <title>Isolation and genome sequencing of Staphylococcus schleiferi subspecies coagulans from Antarctic seals.</title>
        <authorList>
            <person name="Foster G."/>
            <person name="Robb A."/>
            <person name="Paterson G.K."/>
        </authorList>
    </citation>
    <scope>NUCLEOTIDE SEQUENCE [LARGE SCALE GENOMIC DNA]</scope>
    <source>
        <strain evidence="2 3">M615/02/4</strain>
    </source>
</reference>
<dbReference type="InterPro" id="IPR023809">
    <property type="entry name" value="Thiopep_bacteriocin_synth_dom"/>
</dbReference>